<proteinExistence type="predicted"/>
<keyword evidence="2" id="KW-0732">Signal</keyword>
<evidence type="ECO:0000256" key="1">
    <source>
        <dbReference type="SAM" id="MobiDB-lite"/>
    </source>
</evidence>
<keyword evidence="4" id="KW-1185">Reference proteome</keyword>
<evidence type="ECO:0000313" key="4">
    <source>
        <dbReference type="Proteomes" id="UP001606134"/>
    </source>
</evidence>
<evidence type="ECO:0000256" key="2">
    <source>
        <dbReference type="SAM" id="SignalP"/>
    </source>
</evidence>
<gene>
    <name evidence="3" type="ORF">ACG04R_01025</name>
</gene>
<name>A0ABW7H627_9BURK</name>
<reference evidence="3 4" key="1">
    <citation type="submission" date="2024-08" db="EMBL/GenBank/DDBJ databases">
        <authorList>
            <person name="Lu H."/>
        </authorList>
    </citation>
    <scope>NUCLEOTIDE SEQUENCE [LARGE SCALE GENOMIC DNA]</scope>
    <source>
        <strain evidence="3 4">BYS78W</strain>
    </source>
</reference>
<dbReference type="EMBL" id="JBIGIC010000001">
    <property type="protein sequence ID" value="MFG6485229.1"/>
    <property type="molecule type" value="Genomic_DNA"/>
</dbReference>
<dbReference type="RefSeq" id="WP_394405694.1">
    <property type="nucleotide sequence ID" value="NZ_JBIGIC010000001.1"/>
</dbReference>
<evidence type="ECO:0000313" key="3">
    <source>
        <dbReference type="EMBL" id="MFG6485229.1"/>
    </source>
</evidence>
<comment type="caution">
    <text evidence="3">The sequence shown here is derived from an EMBL/GenBank/DDBJ whole genome shotgun (WGS) entry which is preliminary data.</text>
</comment>
<feature type="region of interest" description="Disordered" evidence="1">
    <location>
        <begin position="180"/>
        <end position="220"/>
    </location>
</feature>
<organism evidence="3 4">
    <name type="scientific">Pelomonas candidula</name>
    <dbReference type="NCBI Taxonomy" id="3299025"/>
    <lineage>
        <taxon>Bacteria</taxon>
        <taxon>Pseudomonadati</taxon>
        <taxon>Pseudomonadota</taxon>
        <taxon>Betaproteobacteria</taxon>
        <taxon>Burkholderiales</taxon>
        <taxon>Sphaerotilaceae</taxon>
        <taxon>Roseateles</taxon>
    </lineage>
</organism>
<feature type="signal peptide" evidence="2">
    <location>
        <begin position="1"/>
        <end position="17"/>
    </location>
</feature>
<protein>
    <submittedName>
        <fullName evidence="3">Uncharacterized protein</fullName>
    </submittedName>
</protein>
<sequence length="220" mass="23093">MKRLALLLLLSPLLAMAAPPAVQLLVELRWVDSNLPPAAQAGVRDGAVVIGTAGSVSPRGPGVVTSTASAAPQPVQRLLVQNGQRASQRLTTREPLQWVDTTLELDPRGATAGALPASAVKRLYAQPRQGERRVTQGFSVTPTWAGGRAPVRVAFDVDDGDNSFQSTLDVPMERWQTVARTGGGATAPAPRGTISSRDAAGQPERALQLRVSVNPGSADR</sequence>
<feature type="chain" id="PRO_5045223303" evidence="2">
    <location>
        <begin position="18"/>
        <end position="220"/>
    </location>
</feature>
<dbReference type="Proteomes" id="UP001606134">
    <property type="component" value="Unassembled WGS sequence"/>
</dbReference>
<accession>A0ABW7H627</accession>